<evidence type="ECO:0000259" key="7">
    <source>
        <dbReference type="Pfam" id="PF02096"/>
    </source>
</evidence>
<keyword evidence="8" id="KW-1185">Reference proteome</keyword>
<dbReference type="AlphaFoldDB" id="A0A6P3VF18"/>
<dbReference type="Pfam" id="PF02096">
    <property type="entry name" value="60KD_IMP"/>
    <property type="match status" value="1"/>
</dbReference>
<keyword evidence="2 5" id="KW-0812">Transmembrane</keyword>
<accession>A0A6P3VF18</accession>
<dbReference type="InterPro" id="IPR001708">
    <property type="entry name" value="YidC/ALB3/OXA1/COX18"/>
</dbReference>
<evidence type="ECO:0000256" key="4">
    <source>
        <dbReference type="ARBA" id="ARBA00023136"/>
    </source>
</evidence>
<dbReference type="GO" id="GO:0032979">
    <property type="term" value="P:protein insertion into mitochondrial inner membrane from matrix"/>
    <property type="evidence" value="ECO:0007669"/>
    <property type="project" value="TreeGrafter"/>
</dbReference>
<reference evidence="9" key="1">
    <citation type="submission" date="2025-08" db="UniProtKB">
        <authorList>
            <consortium name="RefSeq"/>
        </authorList>
    </citation>
    <scope>IDENTIFICATION</scope>
</reference>
<proteinExistence type="inferred from homology"/>
<dbReference type="GO" id="GO:0033617">
    <property type="term" value="P:mitochondrial respiratory chain complex IV assembly"/>
    <property type="evidence" value="ECO:0007669"/>
    <property type="project" value="TreeGrafter"/>
</dbReference>
<comment type="similarity">
    <text evidence="5">Belongs to the OXA1/ALB3/YidC family.</text>
</comment>
<dbReference type="InterPro" id="IPR028055">
    <property type="entry name" value="YidC/Oxa/ALB_C"/>
</dbReference>
<sequence length="361" mass="39897">MIIVFFVSKFLGCIHTIVSRMLQLSAVARLCVRVSASGVSCAPLSLDKTWPLSQTRPHPAFLHLLSPVTTTGLVPCRSVTTQTGGWYESLADSTAVHLMEQLLISTQNATGLPWWASIITTTFALRTAVTLPLGVYQSIIIGKVEALQPEIAELAKRLHYEVSVKAKDRGWTEKTCRYQFKRNLKRIVSELYVRDNCHPFKASVLVWVQLPMWVCVSLALRNISLGATHSPSVIEDLAVGGALWFSDLTLPDSTWILPVSLGLTNLLITEIFALRRLDASKVQKYATNFIRGISVLMIPIAATVPSSMAMYWLSSSLVGLGHNLLLRSPRFRRLCCIPATRGDSDTPYRDLAAAAVSKYLK</sequence>
<feature type="transmembrane region" description="Helical" evidence="6">
    <location>
        <begin position="285"/>
        <end position="302"/>
    </location>
</feature>
<dbReference type="PANTHER" id="PTHR12428:SF65">
    <property type="entry name" value="CYTOCHROME C OXIDASE ASSEMBLY PROTEIN COX18, MITOCHONDRIAL"/>
    <property type="match status" value="1"/>
</dbReference>
<feature type="domain" description="Membrane insertase YidC/Oxa/ALB C-terminal" evidence="7">
    <location>
        <begin position="114"/>
        <end position="326"/>
    </location>
</feature>
<dbReference type="Proteomes" id="UP000515152">
    <property type="component" value="Chromosome 6"/>
</dbReference>
<dbReference type="OrthoDB" id="2148490at2759"/>
<evidence type="ECO:0000313" key="8">
    <source>
        <dbReference type="Proteomes" id="UP000515152"/>
    </source>
</evidence>
<name>A0A6P3VF18_CLUHA</name>
<dbReference type="CDD" id="cd20069">
    <property type="entry name" value="5TM_Oxa1-like"/>
    <property type="match status" value="1"/>
</dbReference>
<keyword evidence="4 6" id="KW-0472">Membrane</keyword>
<protein>
    <submittedName>
        <fullName evidence="9">Cytochrome c oxidase assembly protein COX18, mitochondrial</fullName>
    </submittedName>
</protein>
<evidence type="ECO:0000313" key="9">
    <source>
        <dbReference type="RefSeq" id="XP_012669806.2"/>
    </source>
</evidence>
<keyword evidence="3 6" id="KW-1133">Transmembrane helix</keyword>
<evidence type="ECO:0000256" key="2">
    <source>
        <dbReference type="ARBA" id="ARBA00022692"/>
    </source>
</evidence>
<evidence type="ECO:0000256" key="3">
    <source>
        <dbReference type="ARBA" id="ARBA00022989"/>
    </source>
</evidence>
<evidence type="ECO:0000256" key="1">
    <source>
        <dbReference type="ARBA" id="ARBA00004141"/>
    </source>
</evidence>
<dbReference type="KEGG" id="char:105888614"/>
<evidence type="ECO:0000256" key="6">
    <source>
        <dbReference type="SAM" id="Phobius"/>
    </source>
</evidence>
<comment type="subcellular location">
    <subcellularLocation>
        <location evidence="1 5">Membrane</location>
        <topology evidence="1 5">Multi-pass membrane protein</topology>
    </subcellularLocation>
</comment>
<dbReference type="GeneID" id="105888614"/>
<dbReference type="GO" id="GO:0005743">
    <property type="term" value="C:mitochondrial inner membrane"/>
    <property type="evidence" value="ECO:0007669"/>
    <property type="project" value="TreeGrafter"/>
</dbReference>
<feature type="transmembrane region" description="Helical" evidence="6">
    <location>
        <begin position="255"/>
        <end position="273"/>
    </location>
</feature>
<evidence type="ECO:0000256" key="5">
    <source>
        <dbReference type="RuleBase" id="RU003945"/>
    </source>
</evidence>
<organism evidence="8 9">
    <name type="scientific">Clupea harengus</name>
    <name type="common">Atlantic herring</name>
    <dbReference type="NCBI Taxonomy" id="7950"/>
    <lineage>
        <taxon>Eukaryota</taxon>
        <taxon>Metazoa</taxon>
        <taxon>Chordata</taxon>
        <taxon>Craniata</taxon>
        <taxon>Vertebrata</taxon>
        <taxon>Euteleostomi</taxon>
        <taxon>Actinopterygii</taxon>
        <taxon>Neopterygii</taxon>
        <taxon>Teleostei</taxon>
        <taxon>Clupei</taxon>
        <taxon>Clupeiformes</taxon>
        <taxon>Clupeoidei</taxon>
        <taxon>Clupeidae</taxon>
        <taxon>Clupea</taxon>
    </lineage>
</organism>
<dbReference type="RefSeq" id="XP_012669806.2">
    <property type="nucleotide sequence ID" value="XM_012814352.3"/>
</dbReference>
<dbReference type="GO" id="GO:0032977">
    <property type="term" value="F:membrane insertase activity"/>
    <property type="evidence" value="ECO:0007669"/>
    <property type="project" value="InterPro"/>
</dbReference>
<gene>
    <name evidence="9" type="primary">LOC105888614</name>
</gene>
<dbReference type="PANTHER" id="PTHR12428">
    <property type="entry name" value="OXA1"/>
    <property type="match status" value="1"/>
</dbReference>